<comment type="caution">
    <text evidence="5">The sequence shown here is derived from an EMBL/GenBank/DDBJ whole genome shotgun (WGS) entry which is preliminary data.</text>
</comment>
<dbReference type="PANTHER" id="PTHR43479">
    <property type="entry name" value="ACREF/ENVCD OPERON REPRESSOR-RELATED"/>
    <property type="match status" value="1"/>
</dbReference>
<dbReference type="EMBL" id="JBHUDE010000035">
    <property type="protein sequence ID" value="MFD1607460.1"/>
    <property type="molecule type" value="Genomic_DNA"/>
</dbReference>
<dbReference type="SUPFAM" id="SSF46689">
    <property type="entry name" value="Homeodomain-like"/>
    <property type="match status" value="1"/>
</dbReference>
<keyword evidence="6" id="KW-1185">Reference proteome</keyword>
<accession>A0ABW4HRY0</accession>
<feature type="domain" description="HTH tetR-type" evidence="4">
    <location>
        <begin position="14"/>
        <end position="74"/>
    </location>
</feature>
<dbReference type="RefSeq" id="WP_251513382.1">
    <property type="nucleotide sequence ID" value="NZ_JAMBON010000010.1"/>
</dbReference>
<feature type="DNA-binding region" description="H-T-H motif" evidence="3">
    <location>
        <begin position="37"/>
        <end position="56"/>
    </location>
</feature>
<dbReference type="PANTHER" id="PTHR43479:SF7">
    <property type="entry name" value="TETR-FAMILY TRANSCRIPTIONAL REGULATOR"/>
    <property type="match status" value="1"/>
</dbReference>
<organism evidence="5 6">
    <name type="scientific">Oceanobacillus luteolus</name>
    <dbReference type="NCBI Taxonomy" id="1274358"/>
    <lineage>
        <taxon>Bacteria</taxon>
        <taxon>Bacillati</taxon>
        <taxon>Bacillota</taxon>
        <taxon>Bacilli</taxon>
        <taxon>Bacillales</taxon>
        <taxon>Bacillaceae</taxon>
        <taxon>Oceanobacillus</taxon>
    </lineage>
</organism>
<dbReference type="Pfam" id="PF00440">
    <property type="entry name" value="TetR_N"/>
    <property type="match status" value="1"/>
</dbReference>
<dbReference type="InterPro" id="IPR039532">
    <property type="entry name" value="TetR_C_Firmicutes"/>
</dbReference>
<reference evidence="6" key="1">
    <citation type="journal article" date="2019" name="Int. J. Syst. Evol. Microbiol.">
        <title>The Global Catalogue of Microorganisms (GCM) 10K type strain sequencing project: providing services to taxonomists for standard genome sequencing and annotation.</title>
        <authorList>
            <consortium name="The Broad Institute Genomics Platform"/>
            <consortium name="The Broad Institute Genome Sequencing Center for Infectious Disease"/>
            <person name="Wu L."/>
            <person name="Ma J."/>
        </authorList>
    </citation>
    <scope>NUCLEOTIDE SEQUENCE [LARGE SCALE GENOMIC DNA]</scope>
    <source>
        <strain evidence="6">CGMCC 1.12376</strain>
    </source>
</reference>
<evidence type="ECO:0000259" key="4">
    <source>
        <dbReference type="PROSITE" id="PS50977"/>
    </source>
</evidence>
<dbReference type="InterPro" id="IPR001647">
    <property type="entry name" value="HTH_TetR"/>
</dbReference>
<evidence type="ECO:0000313" key="5">
    <source>
        <dbReference type="EMBL" id="MFD1607460.1"/>
    </source>
</evidence>
<sequence length="203" mass="24300">MYNNEESYIDKRIVRTKSKIKKTFLLLLQQKPYNKLTITEIVNQSKISRVTFYNHFDSKEELLIEIIDDVMKDLVISYRKPYENLNLFTVNDIKPSMLMLFEHVYKYSDFYSTVTNSDILIELQNRMIDELKNLALKDFSMINSNIDRVIYAEWYAYAIYGIILEWIKKGYSHSPKYMAEQLLDLVKSIPKKRVERKGMVRYS</sequence>
<evidence type="ECO:0000256" key="1">
    <source>
        <dbReference type="ARBA" id="ARBA00022491"/>
    </source>
</evidence>
<dbReference type="InterPro" id="IPR050624">
    <property type="entry name" value="HTH-type_Tx_Regulator"/>
</dbReference>
<dbReference type="Pfam" id="PF14278">
    <property type="entry name" value="TetR_C_8"/>
    <property type="match status" value="1"/>
</dbReference>
<protein>
    <submittedName>
        <fullName evidence="5">TetR/AcrR family transcriptional regulator</fullName>
    </submittedName>
</protein>
<dbReference type="InterPro" id="IPR009057">
    <property type="entry name" value="Homeodomain-like_sf"/>
</dbReference>
<keyword evidence="2 3" id="KW-0238">DNA-binding</keyword>
<proteinExistence type="predicted"/>
<evidence type="ECO:0000256" key="2">
    <source>
        <dbReference type="ARBA" id="ARBA00023125"/>
    </source>
</evidence>
<evidence type="ECO:0000256" key="3">
    <source>
        <dbReference type="PROSITE-ProRule" id="PRU00335"/>
    </source>
</evidence>
<name>A0ABW4HRY0_9BACI</name>
<dbReference type="Gene3D" id="1.10.357.10">
    <property type="entry name" value="Tetracycline Repressor, domain 2"/>
    <property type="match status" value="1"/>
</dbReference>
<keyword evidence="1" id="KW-0678">Repressor</keyword>
<dbReference type="PROSITE" id="PS50977">
    <property type="entry name" value="HTH_TETR_2"/>
    <property type="match status" value="1"/>
</dbReference>
<evidence type="ECO:0000313" key="6">
    <source>
        <dbReference type="Proteomes" id="UP001597221"/>
    </source>
</evidence>
<dbReference type="Proteomes" id="UP001597221">
    <property type="component" value="Unassembled WGS sequence"/>
</dbReference>
<gene>
    <name evidence="5" type="ORF">ACFSBH_07330</name>
</gene>